<evidence type="ECO:0000313" key="7">
    <source>
        <dbReference type="EMBL" id="EPS93277.1"/>
    </source>
</evidence>
<reference evidence="7 8" key="1">
    <citation type="journal article" date="2012" name="Science">
        <title>The Paleozoic origin of enzymatic lignin decomposition reconstructed from 31 fungal genomes.</title>
        <authorList>
            <person name="Floudas D."/>
            <person name="Binder M."/>
            <person name="Riley R."/>
            <person name="Barry K."/>
            <person name="Blanchette R.A."/>
            <person name="Henrissat B."/>
            <person name="Martinez A.T."/>
            <person name="Otillar R."/>
            <person name="Spatafora J.W."/>
            <person name="Yadav J.S."/>
            <person name="Aerts A."/>
            <person name="Benoit I."/>
            <person name="Boyd A."/>
            <person name="Carlson A."/>
            <person name="Copeland A."/>
            <person name="Coutinho P.M."/>
            <person name="de Vries R.P."/>
            <person name="Ferreira P."/>
            <person name="Findley K."/>
            <person name="Foster B."/>
            <person name="Gaskell J."/>
            <person name="Glotzer D."/>
            <person name="Gorecki P."/>
            <person name="Heitman J."/>
            <person name="Hesse C."/>
            <person name="Hori C."/>
            <person name="Igarashi K."/>
            <person name="Jurgens J.A."/>
            <person name="Kallen N."/>
            <person name="Kersten P."/>
            <person name="Kohler A."/>
            <person name="Kuees U."/>
            <person name="Kumar T.K.A."/>
            <person name="Kuo A."/>
            <person name="LaButti K."/>
            <person name="Larrondo L.F."/>
            <person name="Lindquist E."/>
            <person name="Ling A."/>
            <person name="Lombard V."/>
            <person name="Lucas S."/>
            <person name="Lundell T."/>
            <person name="Martin R."/>
            <person name="McLaughlin D.J."/>
            <person name="Morgenstern I."/>
            <person name="Morin E."/>
            <person name="Murat C."/>
            <person name="Nagy L.G."/>
            <person name="Nolan M."/>
            <person name="Ohm R.A."/>
            <person name="Patyshakuliyeva A."/>
            <person name="Rokas A."/>
            <person name="Ruiz-Duenas F.J."/>
            <person name="Sabat G."/>
            <person name="Salamov A."/>
            <person name="Samejima M."/>
            <person name="Schmutz J."/>
            <person name="Slot J.C."/>
            <person name="St John F."/>
            <person name="Stenlid J."/>
            <person name="Sun H."/>
            <person name="Sun S."/>
            <person name="Syed K."/>
            <person name="Tsang A."/>
            <person name="Wiebenga A."/>
            <person name="Young D."/>
            <person name="Pisabarro A."/>
            <person name="Eastwood D.C."/>
            <person name="Martin F."/>
            <person name="Cullen D."/>
            <person name="Grigoriev I.V."/>
            <person name="Hibbett D.S."/>
        </authorList>
    </citation>
    <scope>NUCLEOTIDE SEQUENCE</scope>
    <source>
        <strain evidence="8">FP-58527</strain>
    </source>
</reference>
<keyword evidence="3" id="KW-0862">Zinc</keyword>
<dbReference type="Pfam" id="PF01753">
    <property type="entry name" value="zf-MYND"/>
    <property type="match status" value="1"/>
</dbReference>
<evidence type="ECO:0000256" key="3">
    <source>
        <dbReference type="ARBA" id="ARBA00022833"/>
    </source>
</evidence>
<feature type="domain" description="MYND-type" evidence="6">
    <location>
        <begin position="246"/>
        <end position="296"/>
    </location>
</feature>
<evidence type="ECO:0000256" key="1">
    <source>
        <dbReference type="ARBA" id="ARBA00022723"/>
    </source>
</evidence>
<proteinExistence type="predicted"/>
<dbReference type="OrthoDB" id="432970at2759"/>
<feature type="region of interest" description="Disordered" evidence="5">
    <location>
        <begin position="295"/>
        <end position="351"/>
    </location>
</feature>
<evidence type="ECO:0000256" key="5">
    <source>
        <dbReference type="SAM" id="MobiDB-lite"/>
    </source>
</evidence>
<dbReference type="InterPro" id="IPR002893">
    <property type="entry name" value="Znf_MYND"/>
</dbReference>
<evidence type="ECO:0000256" key="4">
    <source>
        <dbReference type="PROSITE-ProRule" id="PRU00134"/>
    </source>
</evidence>
<keyword evidence="1" id="KW-0479">Metal-binding</keyword>
<feature type="compositionally biased region" description="Basic residues" evidence="5">
    <location>
        <begin position="327"/>
        <end position="343"/>
    </location>
</feature>
<evidence type="ECO:0000313" key="8">
    <source>
        <dbReference type="Proteomes" id="UP000015241"/>
    </source>
</evidence>
<sequence length="390" mass="43725">MSRTLPMYLASQAVRDDFDFGGMTSLDDVNLLLRYYQIYSSADPMDVDDATPPEMEFEKWLKQAQDRVTKLPNNEVERKAAVGDLEMKVELGLRKYVGYRTSVDEQGASDLWTDVIDAVVQRRARLQLSARDKAIAATAACYNAGFYLDRFNKEEIPYTSDLTHAGYCAEIAIVMGRTSPMILHVAQRYHQILAKADQIVDADVRPKFKADAAKQVHLWELLERRDKVMGRAKEEREAKERRRPNAYRCAREGCPMKATSQAGLKRCGGPCPDELKPSYCSKDCQNQDWKFHKKECKPGNSESLSAPAHAEGSDNTTTNDEKGVSSRAKKNRKKNEQKKRKKELRMDMSGSGIGMEIISHTMDANDMKELHAAVAGGVSQRGNGGSSLSQ</sequence>
<dbReference type="eggNOG" id="ENOG502T2CZ">
    <property type="taxonomic scope" value="Eukaryota"/>
</dbReference>
<accession>S8DKJ1</accession>
<dbReference type="InParanoid" id="S8DKJ1"/>
<dbReference type="AlphaFoldDB" id="S8DKJ1"/>
<protein>
    <recommendedName>
        <fullName evidence="6">MYND-type domain-containing protein</fullName>
    </recommendedName>
</protein>
<keyword evidence="2 4" id="KW-0863">Zinc-finger</keyword>
<name>S8DKJ1_FOMSC</name>
<dbReference type="Proteomes" id="UP000015241">
    <property type="component" value="Unassembled WGS sequence"/>
</dbReference>
<dbReference type="GO" id="GO:0008270">
    <property type="term" value="F:zinc ion binding"/>
    <property type="evidence" value="ECO:0007669"/>
    <property type="project" value="UniProtKB-KW"/>
</dbReference>
<dbReference type="Gene3D" id="6.10.140.2220">
    <property type="match status" value="1"/>
</dbReference>
<dbReference type="SUPFAM" id="SSF144232">
    <property type="entry name" value="HIT/MYND zinc finger-like"/>
    <property type="match status" value="1"/>
</dbReference>
<evidence type="ECO:0000259" key="6">
    <source>
        <dbReference type="PROSITE" id="PS50865"/>
    </source>
</evidence>
<gene>
    <name evidence="7" type="ORF">FOMPIDRAFT_102060</name>
</gene>
<dbReference type="HOGENOM" id="CLU_829141_0_0_1"/>
<dbReference type="PROSITE" id="PS50865">
    <property type="entry name" value="ZF_MYND_2"/>
    <property type="match status" value="1"/>
</dbReference>
<dbReference type="STRING" id="743788.S8DKJ1"/>
<evidence type="ECO:0000256" key="2">
    <source>
        <dbReference type="ARBA" id="ARBA00022771"/>
    </source>
</evidence>
<organism evidence="7 8">
    <name type="scientific">Fomitopsis schrenkii</name>
    <name type="common">Brown rot fungus</name>
    <dbReference type="NCBI Taxonomy" id="2126942"/>
    <lineage>
        <taxon>Eukaryota</taxon>
        <taxon>Fungi</taxon>
        <taxon>Dikarya</taxon>
        <taxon>Basidiomycota</taxon>
        <taxon>Agaricomycotina</taxon>
        <taxon>Agaricomycetes</taxon>
        <taxon>Polyporales</taxon>
        <taxon>Fomitopsis</taxon>
    </lineage>
</organism>
<keyword evidence="8" id="KW-1185">Reference proteome</keyword>
<dbReference type="EMBL" id="KE504286">
    <property type="protein sequence ID" value="EPS93277.1"/>
    <property type="molecule type" value="Genomic_DNA"/>
</dbReference>